<dbReference type="InterPro" id="IPR036875">
    <property type="entry name" value="Znf_CCHC_sf"/>
</dbReference>
<dbReference type="SUPFAM" id="SSF57756">
    <property type="entry name" value="Retrovirus zinc finger-like domains"/>
    <property type="match status" value="1"/>
</dbReference>
<dbReference type="CDD" id="cd00303">
    <property type="entry name" value="retropepsin_like"/>
    <property type="match status" value="1"/>
</dbReference>
<accession>A0ABQ7E7N1</accession>
<evidence type="ECO:0000259" key="2">
    <source>
        <dbReference type="PROSITE" id="PS50158"/>
    </source>
</evidence>
<dbReference type="InterPro" id="IPR001878">
    <property type="entry name" value="Znf_CCHC"/>
</dbReference>
<dbReference type="Gene3D" id="4.10.60.10">
    <property type="entry name" value="Zinc finger, CCHC-type"/>
    <property type="match status" value="1"/>
</dbReference>
<evidence type="ECO:0000313" key="3">
    <source>
        <dbReference type="EMBL" id="KAF3592551.1"/>
    </source>
</evidence>
<keyword evidence="4" id="KW-1185">Reference proteome</keyword>
<dbReference type="PROSITE" id="PS50158">
    <property type="entry name" value="ZF_CCHC"/>
    <property type="match status" value="1"/>
</dbReference>
<dbReference type="Proteomes" id="UP000266723">
    <property type="component" value="Unassembled WGS sequence"/>
</dbReference>
<sequence>MNYVPPRHEIPTKQFSSKIMVFTFDDIPFEKWNDRLDEFHAWMNSEAITSPLQMVIQQFSARLSGALKEWWNSLGDDYETESNEESLPKQFAIVEGSSTPKKEPDINEVYSSDEEMNYVPPRHEIPTKQFSSKIMVFTFDDIPFEKWNDRLDEFHAWMNSEAITSPLQMVIQQFSARLSGALKEWWNSLGEYRQQQKDLAKHFERQTRRYYALNGLNNPSLKHVYLSSIDDYLSQQTKLYIRDQGQTIEEVSFGQIQQYVFRTLDKLCKQKEFWMEFMDRSKQLSKICSRPDLSIIRRRFFRKKRSFKKSTKCFLCRKEGHFAKNCPNKSAKKKQYLINSISEIAPDIDFEGHDLESVLSYDSDDNDAICGYSDYDNSSESSPDEDDDCCFKITKMPRHDEIQTPHLPVTIFDPSCQEDPVHAIAFIDTGAHTTIINPKILSPSMWLPHQQEFRVANSGSLTIKLKSKPIKIELFPGCHITTEVLGSTAPGKDLILGWDSWYVFKKTFDISIEQRRLRWKNLFKAFTTIPRLFAIEGLVSQEFTKIKEELMETSCADSHTEFLQNATTHYG</sequence>
<keyword evidence="1" id="KW-0862">Zinc</keyword>
<name>A0ABQ7E7N1_BRACR</name>
<proteinExistence type="predicted"/>
<keyword evidence="1" id="KW-0863">Zinc-finger</keyword>
<dbReference type="PANTHER" id="PTHR48435">
    <property type="entry name" value="POLYPROTEIN"/>
    <property type="match status" value="1"/>
</dbReference>
<reference evidence="3 4" key="1">
    <citation type="journal article" date="2020" name="BMC Genomics">
        <title>Intraspecific diversification of the crop wild relative Brassica cretica Lam. using demographic model selection.</title>
        <authorList>
            <person name="Kioukis A."/>
            <person name="Michalopoulou V.A."/>
            <person name="Briers L."/>
            <person name="Pirintsos S."/>
            <person name="Studholme D.J."/>
            <person name="Pavlidis P."/>
            <person name="Sarris P.F."/>
        </authorList>
    </citation>
    <scope>NUCLEOTIDE SEQUENCE [LARGE SCALE GENOMIC DNA]</scope>
    <source>
        <strain evidence="4">cv. PFS-1207/04</strain>
    </source>
</reference>
<feature type="domain" description="CCHC-type" evidence="2">
    <location>
        <begin position="312"/>
        <end position="328"/>
    </location>
</feature>
<organism evidence="3 4">
    <name type="scientific">Brassica cretica</name>
    <name type="common">Mustard</name>
    <dbReference type="NCBI Taxonomy" id="69181"/>
    <lineage>
        <taxon>Eukaryota</taxon>
        <taxon>Viridiplantae</taxon>
        <taxon>Streptophyta</taxon>
        <taxon>Embryophyta</taxon>
        <taxon>Tracheophyta</taxon>
        <taxon>Spermatophyta</taxon>
        <taxon>Magnoliopsida</taxon>
        <taxon>eudicotyledons</taxon>
        <taxon>Gunneridae</taxon>
        <taxon>Pentapetalae</taxon>
        <taxon>rosids</taxon>
        <taxon>malvids</taxon>
        <taxon>Brassicales</taxon>
        <taxon>Brassicaceae</taxon>
        <taxon>Brassiceae</taxon>
        <taxon>Brassica</taxon>
    </lineage>
</organism>
<protein>
    <recommendedName>
        <fullName evidence="2">CCHC-type domain-containing protein</fullName>
    </recommendedName>
</protein>
<evidence type="ECO:0000256" key="1">
    <source>
        <dbReference type="PROSITE-ProRule" id="PRU00047"/>
    </source>
</evidence>
<comment type="caution">
    <text evidence="3">The sequence shown here is derived from an EMBL/GenBank/DDBJ whole genome shotgun (WGS) entry which is preliminary data.</text>
</comment>
<dbReference type="PANTHER" id="PTHR48435:SF1">
    <property type="entry name" value="POLYPROTEIN"/>
    <property type="match status" value="1"/>
</dbReference>
<dbReference type="InterPro" id="IPR053098">
    <property type="entry name" value="Petuviruses_polyprotein"/>
</dbReference>
<dbReference type="Pfam" id="PF00098">
    <property type="entry name" value="zf-CCHC"/>
    <property type="match status" value="1"/>
</dbReference>
<gene>
    <name evidence="3" type="ORF">DY000_02022619</name>
</gene>
<evidence type="ECO:0000313" key="4">
    <source>
        <dbReference type="Proteomes" id="UP000266723"/>
    </source>
</evidence>
<dbReference type="SMART" id="SM00343">
    <property type="entry name" value="ZnF_C2HC"/>
    <property type="match status" value="1"/>
</dbReference>
<dbReference type="EMBL" id="QGKV02000299">
    <property type="protein sequence ID" value="KAF3592551.1"/>
    <property type="molecule type" value="Genomic_DNA"/>
</dbReference>
<keyword evidence="1" id="KW-0479">Metal-binding</keyword>